<feature type="transmembrane region" description="Helical" evidence="1">
    <location>
        <begin position="101"/>
        <end position="120"/>
    </location>
</feature>
<protein>
    <submittedName>
        <fullName evidence="2">Uncharacterized protein</fullName>
    </submittedName>
</protein>
<evidence type="ECO:0000313" key="2">
    <source>
        <dbReference type="EMBL" id="SLK16287.1"/>
    </source>
</evidence>
<keyword evidence="1" id="KW-0812">Transmembrane</keyword>
<dbReference type="GeneID" id="66301370"/>
<dbReference type="AlphaFoldDB" id="A0A1U6J868"/>
<keyword evidence="1" id="KW-1133">Transmembrane helix</keyword>
<evidence type="ECO:0000256" key="1">
    <source>
        <dbReference type="SAM" id="Phobius"/>
    </source>
</evidence>
<accession>A0A1U6J868</accession>
<organism evidence="2 3">
    <name type="scientific">Clostridium chauvoei JF4335</name>
    <dbReference type="NCBI Taxonomy" id="1351755"/>
    <lineage>
        <taxon>Bacteria</taxon>
        <taxon>Bacillati</taxon>
        <taxon>Bacillota</taxon>
        <taxon>Clostridia</taxon>
        <taxon>Eubacteriales</taxon>
        <taxon>Clostridiaceae</taxon>
        <taxon>Clostridium</taxon>
    </lineage>
</organism>
<proteinExistence type="predicted"/>
<name>A0A1U6J868_9CLOT</name>
<sequence length="136" mass="15672">MTLLENISYIFLGLSFLTYIFVGLAMYNIAKKDGFNKSWLSWIPIAQDYVVIKYGKGIPWALLLYIPFFFTTGLISSVIAFTIGIYLTIMAVKICKEFKVSYVWVILGLFIPGFSIISYYKLYKTTKNNELLLENK</sequence>
<keyword evidence="3" id="KW-1185">Reference proteome</keyword>
<dbReference type="RefSeq" id="WP_079481268.1">
    <property type="nucleotide sequence ID" value="NZ_CBML010000006.1"/>
</dbReference>
<dbReference type="OrthoDB" id="1924599at2"/>
<keyword evidence="1" id="KW-0472">Membrane</keyword>
<feature type="transmembrane region" description="Helical" evidence="1">
    <location>
        <begin position="6"/>
        <end position="30"/>
    </location>
</feature>
<gene>
    <name evidence="2" type="ORF">CCH01_10250</name>
</gene>
<reference evidence="3" key="1">
    <citation type="submission" date="2017-03" db="EMBL/GenBank/DDBJ databases">
        <authorList>
            <person name="Falquet L."/>
            <person name="Falquet L."/>
        </authorList>
    </citation>
    <scope>NUCLEOTIDE SEQUENCE [LARGE SCALE GENOMIC DNA]</scope>
</reference>
<evidence type="ECO:0000313" key="3">
    <source>
        <dbReference type="Proteomes" id="UP000190476"/>
    </source>
</evidence>
<feature type="transmembrane region" description="Helical" evidence="1">
    <location>
        <begin position="62"/>
        <end position="89"/>
    </location>
</feature>
<dbReference type="EMBL" id="LT799839">
    <property type="protein sequence ID" value="SLK16287.1"/>
    <property type="molecule type" value="Genomic_DNA"/>
</dbReference>
<dbReference type="Proteomes" id="UP000190476">
    <property type="component" value="Chromosome I"/>
</dbReference>
<dbReference type="STRING" id="1351755.CCH01_10250"/>